<protein>
    <submittedName>
        <fullName evidence="2">Uncharacterized protein</fullName>
    </submittedName>
</protein>
<accession>A0A6A8ADF8</accession>
<evidence type="ECO:0000313" key="3">
    <source>
        <dbReference type="Proteomes" id="UP000435138"/>
    </source>
</evidence>
<evidence type="ECO:0000313" key="2">
    <source>
        <dbReference type="EMBL" id="MQY48784.1"/>
    </source>
</evidence>
<comment type="caution">
    <text evidence="2">The sequence shown here is derived from an EMBL/GenBank/DDBJ whole genome shotgun (WGS) entry which is preliminary data.</text>
</comment>
<gene>
    <name evidence="2" type="ORF">GAO09_22380</name>
</gene>
<feature type="transmembrane region" description="Helical" evidence="1">
    <location>
        <begin position="21"/>
        <end position="39"/>
    </location>
</feature>
<keyword evidence="3" id="KW-1185">Reference proteome</keyword>
<organism evidence="2 3">
    <name type="scientific">Endobacterium cereale</name>
    <dbReference type="NCBI Taxonomy" id="2663029"/>
    <lineage>
        <taxon>Bacteria</taxon>
        <taxon>Pseudomonadati</taxon>
        <taxon>Pseudomonadota</taxon>
        <taxon>Alphaproteobacteria</taxon>
        <taxon>Hyphomicrobiales</taxon>
        <taxon>Rhizobiaceae</taxon>
        <taxon>Endobacterium</taxon>
    </lineage>
</organism>
<dbReference type="RefSeq" id="WP_153357852.1">
    <property type="nucleotide sequence ID" value="NZ_JAYKOO010000004.1"/>
</dbReference>
<dbReference type="AlphaFoldDB" id="A0A6A8ADF8"/>
<reference evidence="2 3" key="1">
    <citation type="submission" date="2019-11" db="EMBL/GenBank/DDBJ databases">
        <title>Genome analysis of Rhizobacterium cereale a novel genus and species isolated from maize roots in North Spain.</title>
        <authorList>
            <person name="Menendez E."/>
            <person name="Flores-Felix J.D."/>
            <person name="Ramirez-Bahena M.-H."/>
            <person name="Igual J.M."/>
            <person name="Garcia-Fraile P."/>
            <person name="Peix A."/>
            <person name="Velazquez E."/>
        </authorList>
    </citation>
    <scope>NUCLEOTIDE SEQUENCE [LARGE SCALE GENOMIC DNA]</scope>
    <source>
        <strain evidence="2 3">RZME27</strain>
    </source>
</reference>
<dbReference type="EMBL" id="WIXI01000049">
    <property type="protein sequence ID" value="MQY48784.1"/>
    <property type="molecule type" value="Genomic_DNA"/>
</dbReference>
<name>A0A6A8ADF8_9HYPH</name>
<keyword evidence="1" id="KW-0812">Transmembrane</keyword>
<keyword evidence="1" id="KW-1133">Transmembrane helix</keyword>
<evidence type="ECO:0000256" key="1">
    <source>
        <dbReference type="SAM" id="Phobius"/>
    </source>
</evidence>
<feature type="transmembrane region" description="Helical" evidence="1">
    <location>
        <begin position="161"/>
        <end position="183"/>
    </location>
</feature>
<feature type="transmembrane region" description="Helical" evidence="1">
    <location>
        <begin position="51"/>
        <end position="70"/>
    </location>
</feature>
<sequence length="184" mass="20477">MSAATGPTQAHSLRRQWLSRLAVAFMMVAGFIGGNSLAMGGLPEWRQAGPFWLAWAGFQAVCLLFGTIWARTWKGPDAFVAGLCWKLKRFRVRMRRRWLPGRDWEAYRSAEPVVVVSCVFAGFVTFVLIPLGIKVVLLSGAGVVFVIMMVLPYYRDAPTNPVIHVPFSGIISAFWGFLLAAHFN</sequence>
<dbReference type="Proteomes" id="UP000435138">
    <property type="component" value="Unassembled WGS sequence"/>
</dbReference>
<feature type="transmembrane region" description="Helical" evidence="1">
    <location>
        <begin position="112"/>
        <end position="129"/>
    </location>
</feature>
<proteinExistence type="predicted"/>
<feature type="transmembrane region" description="Helical" evidence="1">
    <location>
        <begin position="135"/>
        <end position="154"/>
    </location>
</feature>
<keyword evidence="1" id="KW-0472">Membrane</keyword>